<dbReference type="Gene3D" id="2.40.280.10">
    <property type="match status" value="1"/>
</dbReference>
<comment type="function">
    <text evidence="3">Required for rescue of stalled ribosomes mediated by trans-translation. Binds to transfer-messenger RNA (tmRNA), required for stable association of tmRNA with ribosomes. tmRNA and SmpB together mimic tRNA shape, replacing the anticodon stem-loop with SmpB. tmRNA is encoded by the ssrA gene; the 2 termini fold to resemble tRNA(Ala) and it encodes a 'tag peptide', a short internal open reading frame. During trans-translation Ala-aminoacylated tmRNA acts like a tRNA, entering the A-site of stalled ribosomes, displacing the stalled mRNA. The ribosome then switches to translate the ORF on the tmRNA; the nascent peptide is terminated with the 'tag peptide' encoded by the tmRNA and targeted for degradation. The ribosome is freed to recommence translation, which seems to be the essential function of trans-translation.</text>
</comment>
<evidence type="ECO:0000256" key="4">
    <source>
        <dbReference type="SAM" id="MobiDB-lite"/>
    </source>
</evidence>
<organism evidence="5 6">
    <name type="scientific">Psychrobacter pacificensis</name>
    <dbReference type="NCBI Taxonomy" id="112002"/>
    <lineage>
        <taxon>Bacteria</taxon>
        <taxon>Pseudomonadati</taxon>
        <taxon>Pseudomonadota</taxon>
        <taxon>Gammaproteobacteria</taxon>
        <taxon>Moraxellales</taxon>
        <taxon>Moraxellaceae</taxon>
        <taxon>Psychrobacter</taxon>
    </lineage>
</organism>
<feature type="compositionally biased region" description="Basic and acidic residues" evidence="4">
    <location>
        <begin position="151"/>
        <end position="161"/>
    </location>
</feature>
<feature type="region of interest" description="Disordered" evidence="4">
    <location>
        <begin position="148"/>
        <end position="168"/>
    </location>
</feature>
<evidence type="ECO:0000256" key="3">
    <source>
        <dbReference type="HAMAP-Rule" id="MF_00023"/>
    </source>
</evidence>
<evidence type="ECO:0000313" key="5">
    <source>
        <dbReference type="EMBL" id="GLR30235.1"/>
    </source>
</evidence>
<dbReference type="PANTHER" id="PTHR30308:SF2">
    <property type="entry name" value="SSRA-BINDING PROTEIN"/>
    <property type="match status" value="1"/>
</dbReference>
<evidence type="ECO:0000313" key="6">
    <source>
        <dbReference type="Proteomes" id="UP001156645"/>
    </source>
</evidence>
<sequence length="168" mass="19296">MFLGNPYGEIMSKKSKKPDNQICANKKARHEYFIEETFEAGLALQGWEVKAIRAGKMTITEAYVIFRNNEAFLFGAHIQPLLSSSTHVSPDSIRTRKLLLNRREIEKLSGAINQKGYACVPLSCYWKNSLVKCQIGLALGKKQHDKRKTLKDRDWERDKQRGFKQHLG</sequence>
<dbReference type="Pfam" id="PF01668">
    <property type="entry name" value="SmpB"/>
    <property type="match status" value="1"/>
</dbReference>
<dbReference type="EMBL" id="BSOK01000061">
    <property type="protein sequence ID" value="GLR30235.1"/>
    <property type="molecule type" value="Genomic_DNA"/>
</dbReference>
<proteinExistence type="inferred from homology"/>
<dbReference type="NCBIfam" id="NF003843">
    <property type="entry name" value="PRK05422.1"/>
    <property type="match status" value="1"/>
</dbReference>
<dbReference type="CDD" id="cd09294">
    <property type="entry name" value="SmpB"/>
    <property type="match status" value="1"/>
</dbReference>
<dbReference type="InterPro" id="IPR000037">
    <property type="entry name" value="SsrA-bd_prot"/>
</dbReference>
<reference evidence="6" key="1">
    <citation type="journal article" date="2019" name="Int. J. Syst. Evol. Microbiol.">
        <title>The Global Catalogue of Microorganisms (GCM) 10K type strain sequencing project: providing services to taxonomists for standard genome sequencing and annotation.</title>
        <authorList>
            <consortium name="The Broad Institute Genomics Platform"/>
            <consortium name="The Broad Institute Genome Sequencing Center for Infectious Disease"/>
            <person name="Wu L."/>
            <person name="Ma J."/>
        </authorList>
    </citation>
    <scope>NUCLEOTIDE SEQUENCE [LARGE SCALE GENOMIC DNA]</scope>
    <source>
        <strain evidence="6">NBRC 103191</strain>
    </source>
</reference>
<evidence type="ECO:0000256" key="1">
    <source>
        <dbReference type="ARBA" id="ARBA00022490"/>
    </source>
</evidence>
<dbReference type="SUPFAM" id="SSF74982">
    <property type="entry name" value="Small protein B (SmpB)"/>
    <property type="match status" value="1"/>
</dbReference>
<comment type="subcellular location">
    <subcellularLocation>
        <location evidence="3">Cytoplasm</location>
    </subcellularLocation>
    <text evidence="3">The tmRNA-SmpB complex associates with stalled 70S ribosomes.</text>
</comment>
<dbReference type="Proteomes" id="UP001156645">
    <property type="component" value="Unassembled WGS sequence"/>
</dbReference>
<evidence type="ECO:0000256" key="2">
    <source>
        <dbReference type="ARBA" id="ARBA00022884"/>
    </source>
</evidence>
<dbReference type="PANTHER" id="PTHR30308">
    <property type="entry name" value="TMRNA-BINDING COMPONENT OF TRANS-TRANSLATION TAGGING COMPLEX"/>
    <property type="match status" value="1"/>
</dbReference>
<name>A0ABQ5Z230_9GAMM</name>
<keyword evidence="2 3" id="KW-0694">RNA-binding</keyword>
<dbReference type="InterPro" id="IPR023620">
    <property type="entry name" value="SmpB"/>
</dbReference>
<protein>
    <recommendedName>
        <fullName evidence="3">SsrA-binding protein</fullName>
    </recommendedName>
    <alternativeName>
        <fullName evidence="3">Small protein B</fullName>
    </alternativeName>
</protein>
<keyword evidence="6" id="KW-1185">Reference proteome</keyword>
<accession>A0ABQ5Z230</accession>
<dbReference type="HAMAP" id="MF_00023">
    <property type="entry name" value="SmpB"/>
    <property type="match status" value="1"/>
</dbReference>
<gene>
    <name evidence="3 5" type="primary">smpB</name>
    <name evidence="5" type="ORF">GCM10007915_24740</name>
</gene>
<dbReference type="InterPro" id="IPR020081">
    <property type="entry name" value="SsrA-bd_prot_CS"/>
</dbReference>
<keyword evidence="1 3" id="KW-0963">Cytoplasm</keyword>
<dbReference type="NCBIfam" id="TIGR00086">
    <property type="entry name" value="smpB"/>
    <property type="match status" value="1"/>
</dbReference>
<dbReference type="PROSITE" id="PS01317">
    <property type="entry name" value="SSRP"/>
    <property type="match status" value="1"/>
</dbReference>
<comment type="similarity">
    <text evidence="3">Belongs to the SmpB family.</text>
</comment>
<comment type="caution">
    <text evidence="5">The sequence shown here is derived from an EMBL/GenBank/DDBJ whole genome shotgun (WGS) entry which is preliminary data.</text>
</comment>